<dbReference type="EMBL" id="BAABIZ010000002">
    <property type="protein sequence ID" value="GAA5104530.1"/>
    <property type="molecule type" value="Genomic_DNA"/>
</dbReference>
<comment type="caution">
    <text evidence="1">The sequence shown here is derived from an EMBL/GenBank/DDBJ whole genome shotgun (WGS) entry which is preliminary data.</text>
</comment>
<protein>
    <submittedName>
        <fullName evidence="1">Uncharacterized protein</fullName>
    </submittedName>
</protein>
<dbReference type="Proteomes" id="UP001500864">
    <property type="component" value="Unassembled WGS sequence"/>
</dbReference>
<evidence type="ECO:0000313" key="2">
    <source>
        <dbReference type="Proteomes" id="UP001500864"/>
    </source>
</evidence>
<reference evidence="2" key="1">
    <citation type="journal article" date="2019" name="Int. J. Syst. Evol. Microbiol.">
        <title>The Global Catalogue of Microorganisms (GCM) 10K type strain sequencing project: providing services to taxonomists for standard genome sequencing and annotation.</title>
        <authorList>
            <consortium name="The Broad Institute Genomics Platform"/>
            <consortium name="The Broad Institute Genome Sequencing Center for Infectious Disease"/>
            <person name="Wu L."/>
            <person name="Ma J."/>
        </authorList>
    </citation>
    <scope>NUCLEOTIDE SEQUENCE [LARGE SCALE GENOMIC DNA]</scope>
    <source>
        <strain evidence="2">JCM 17712</strain>
    </source>
</reference>
<name>A0ABP9N1W8_9HYPH</name>
<sequence>MPLVSEKSTWLFVSSQKLTIHGNGFYQIALRFSKSKMQCTVQHHLLMQKSFSLERHYILTDVEYKSDIR</sequence>
<accession>A0ABP9N1W8</accession>
<gene>
    <name evidence="1" type="ORF">GCM10023261_03000</name>
</gene>
<organism evidence="1 2">
    <name type="scientific">Bartonella jaculi</name>
    <dbReference type="NCBI Taxonomy" id="686226"/>
    <lineage>
        <taxon>Bacteria</taxon>
        <taxon>Pseudomonadati</taxon>
        <taxon>Pseudomonadota</taxon>
        <taxon>Alphaproteobacteria</taxon>
        <taxon>Hyphomicrobiales</taxon>
        <taxon>Bartonellaceae</taxon>
        <taxon>Bartonella</taxon>
    </lineage>
</organism>
<evidence type="ECO:0000313" key="1">
    <source>
        <dbReference type="EMBL" id="GAA5104530.1"/>
    </source>
</evidence>
<proteinExistence type="predicted"/>
<keyword evidence="2" id="KW-1185">Reference proteome</keyword>